<feature type="region of interest" description="Disordered" evidence="1">
    <location>
        <begin position="103"/>
        <end position="122"/>
    </location>
</feature>
<accession>A0A9W6Y436</accession>
<proteinExistence type="predicted"/>
<sequence>MHSCRTTFTSSGLSTSGSSASASGSGTTATRRCASKSGSSTSKSCRCATTPTSACCASSSSCCVSTPGSSASTSGSSVFAPGSSASTSGCYAAHAMPDCSASSSSASRFGRSASTSTPGCRASTSTSMVEQYDMNASQLSTYSNNSHFNSLETYRLAEQRLRKRRTTRTSHHQRVGDCAMFCFRGLPLRIIAKAFHDKIYDEEDVNLDAGDAARATSMETSDELVYPIEVIDLTNLSVSGAASEESTSSSFEILESNRFTLRTMRYTQAPHSVIDLLSSDADAEEQSFVVSSQYEEKMFAKDDNMESSTNGDNKINSGDFECAVCDCSEDDCGCDDCNIESAANKAVEWLESVVQIRHVKNPDQLQIEYVGAVDWRPCTGSCQPVTCTNAL</sequence>
<name>A0A9W6Y436_9STRA</name>
<reference evidence="2" key="1">
    <citation type="submission" date="2023-04" db="EMBL/GenBank/DDBJ databases">
        <title>Phytophthora fragariaefolia NBRC 109709.</title>
        <authorList>
            <person name="Ichikawa N."/>
            <person name="Sato H."/>
            <person name="Tonouchi N."/>
        </authorList>
    </citation>
    <scope>NUCLEOTIDE SEQUENCE</scope>
    <source>
        <strain evidence="2">NBRC 109709</strain>
    </source>
</reference>
<dbReference type="EMBL" id="BSXT01003655">
    <property type="protein sequence ID" value="GMF55107.1"/>
    <property type="molecule type" value="Genomic_DNA"/>
</dbReference>
<feature type="region of interest" description="Disordered" evidence="1">
    <location>
        <begin position="1"/>
        <end position="60"/>
    </location>
</feature>
<dbReference type="Proteomes" id="UP001165121">
    <property type="component" value="Unassembled WGS sequence"/>
</dbReference>
<dbReference type="AlphaFoldDB" id="A0A9W6Y436"/>
<gene>
    <name evidence="2" type="ORF">Pfra01_002312600</name>
</gene>
<feature type="compositionally biased region" description="Low complexity" evidence="1">
    <location>
        <begin position="103"/>
        <end position="117"/>
    </location>
</feature>
<organism evidence="2 3">
    <name type="scientific">Phytophthora fragariaefolia</name>
    <dbReference type="NCBI Taxonomy" id="1490495"/>
    <lineage>
        <taxon>Eukaryota</taxon>
        <taxon>Sar</taxon>
        <taxon>Stramenopiles</taxon>
        <taxon>Oomycota</taxon>
        <taxon>Peronosporomycetes</taxon>
        <taxon>Peronosporales</taxon>
        <taxon>Peronosporaceae</taxon>
        <taxon>Phytophthora</taxon>
    </lineage>
</organism>
<comment type="caution">
    <text evidence="2">The sequence shown here is derived from an EMBL/GenBank/DDBJ whole genome shotgun (WGS) entry which is preliminary data.</text>
</comment>
<evidence type="ECO:0000256" key="1">
    <source>
        <dbReference type="SAM" id="MobiDB-lite"/>
    </source>
</evidence>
<evidence type="ECO:0000313" key="3">
    <source>
        <dbReference type="Proteomes" id="UP001165121"/>
    </source>
</evidence>
<keyword evidence="3" id="KW-1185">Reference proteome</keyword>
<protein>
    <submittedName>
        <fullName evidence="2">Unnamed protein product</fullName>
    </submittedName>
</protein>
<evidence type="ECO:0000313" key="2">
    <source>
        <dbReference type="EMBL" id="GMF55107.1"/>
    </source>
</evidence>